<dbReference type="AlphaFoldDB" id="A0A4T0TN09"/>
<evidence type="ECO:0000256" key="1">
    <source>
        <dbReference type="SAM" id="MobiDB-lite"/>
    </source>
</evidence>
<accession>A0A4T0TN09</accession>
<dbReference type="Proteomes" id="UP000307169">
    <property type="component" value="Unassembled WGS sequence"/>
</dbReference>
<feature type="compositionally biased region" description="Acidic residues" evidence="1">
    <location>
        <begin position="90"/>
        <end position="100"/>
    </location>
</feature>
<reference evidence="5 6" key="1">
    <citation type="submission" date="2019-03" db="EMBL/GenBank/DDBJ databases">
        <title>Sequencing 25 genomes of Wallemia mellicola.</title>
        <authorList>
            <person name="Gostincar C."/>
        </authorList>
    </citation>
    <scope>NUCLEOTIDE SEQUENCE [LARGE SCALE GENOMIC DNA]</scope>
    <source>
        <strain evidence="2 6">EXF-1262</strain>
        <strain evidence="4 7">EXF-757</strain>
        <strain evidence="3 5">EXF-8738</strain>
    </source>
</reference>
<evidence type="ECO:0000313" key="6">
    <source>
        <dbReference type="Proteomes" id="UP000307169"/>
    </source>
</evidence>
<evidence type="ECO:0000313" key="7">
    <source>
        <dbReference type="Proteomes" id="UP000310708"/>
    </source>
</evidence>
<gene>
    <name evidence="4" type="ORF">E3Q01_01755</name>
    <name evidence="3" type="ORF">E3Q10_01634</name>
    <name evidence="2" type="ORF">E3Q17_01389</name>
</gene>
<evidence type="ECO:0000313" key="5">
    <source>
        <dbReference type="Proteomes" id="UP000305647"/>
    </source>
</evidence>
<dbReference type="EMBL" id="SPRX01000017">
    <property type="protein sequence ID" value="TIC66381.1"/>
    <property type="molecule type" value="Genomic_DNA"/>
</dbReference>
<proteinExistence type="predicted"/>
<feature type="region of interest" description="Disordered" evidence="1">
    <location>
        <begin position="19"/>
        <end position="137"/>
    </location>
</feature>
<dbReference type="Proteomes" id="UP000310708">
    <property type="component" value="Unassembled WGS sequence"/>
</dbReference>
<evidence type="ECO:0000313" key="3">
    <source>
        <dbReference type="EMBL" id="TIC31490.1"/>
    </source>
</evidence>
<evidence type="ECO:0000313" key="4">
    <source>
        <dbReference type="EMBL" id="TIC66381.1"/>
    </source>
</evidence>
<name>A0A4T0TN09_9BASI</name>
<feature type="compositionally biased region" description="Polar residues" evidence="1">
    <location>
        <begin position="49"/>
        <end position="65"/>
    </location>
</feature>
<comment type="caution">
    <text evidence="4">The sequence shown here is derived from an EMBL/GenBank/DDBJ whole genome shotgun (WGS) entry which is preliminary data.</text>
</comment>
<protein>
    <submittedName>
        <fullName evidence="4">Uncharacterized protein</fullName>
    </submittedName>
</protein>
<organism evidence="4 7">
    <name type="scientific">Wallemia mellicola</name>
    <dbReference type="NCBI Taxonomy" id="1708541"/>
    <lineage>
        <taxon>Eukaryota</taxon>
        <taxon>Fungi</taxon>
        <taxon>Dikarya</taxon>
        <taxon>Basidiomycota</taxon>
        <taxon>Wallemiomycotina</taxon>
        <taxon>Wallemiomycetes</taxon>
        <taxon>Wallemiales</taxon>
        <taxon>Wallemiaceae</taxon>
        <taxon>Wallemia</taxon>
    </lineage>
</organism>
<dbReference type="EMBL" id="SPRO01000012">
    <property type="protein sequence ID" value="TIC31490.1"/>
    <property type="molecule type" value="Genomic_DNA"/>
</dbReference>
<dbReference type="Proteomes" id="UP000305647">
    <property type="component" value="Unassembled WGS sequence"/>
</dbReference>
<dbReference type="EMBL" id="SPRH01000011">
    <property type="protein sequence ID" value="TIC02519.1"/>
    <property type="molecule type" value="Genomic_DNA"/>
</dbReference>
<sequence>MEAQKQDVCWFLTMISSSDDTKFRDPFSNEQDIQPPPVDDGDTRKRRNSTLNQSKADIPSASTTNRPRRNSQLRTSQGVPIEGAEVNSAIEEDTAVEPDVSEVGKPRIGSGGPHRGSLVGSEVRDSNDWATGAFTRK</sequence>
<evidence type="ECO:0000313" key="2">
    <source>
        <dbReference type="EMBL" id="TIC02519.1"/>
    </source>
</evidence>